<protein>
    <submittedName>
        <fullName evidence="1">YbjN domain-containing protein</fullName>
    </submittedName>
</protein>
<evidence type="ECO:0000313" key="2">
    <source>
        <dbReference type="Proteomes" id="UP001169242"/>
    </source>
</evidence>
<reference evidence="1" key="1">
    <citation type="journal article" date="2023" name="Int. J. Syst. Evol. Microbiol.">
        <title>&lt;i&gt;Holtiella tumoricola&lt;/i&gt; gen. nov. sp. nov., isolated from a human clinical sample.</title>
        <authorList>
            <person name="Allen-Vercoe E."/>
            <person name="Daigneault M.C."/>
            <person name="Vancuren S.J."/>
            <person name="Cochrane K."/>
            <person name="O'Neal L.L."/>
            <person name="Sankaranarayanan K."/>
            <person name="Lawson P.A."/>
        </authorList>
    </citation>
    <scope>NUCLEOTIDE SEQUENCE</scope>
    <source>
        <strain evidence="1">CC70A</strain>
    </source>
</reference>
<sequence>MDFNKDTVDKFLKELGIYYEKDVDEKENALLYYMKFKSEDTNIYYNLMLINNLEKESLIFYVPEILRMPEGKEDDVLRALNILNSSMLYGNYFYREDTEYISYRNGHSLEGREEGIVIEQFEDYLGMLDYAVDRIVEVIGMINDNE</sequence>
<organism evidence="1 2">
    <name type="scientific">Holtiella tumoricola</name>
    <dbReference type="NCBI Taxonomy" id="3018743"/>
    <lineage>
        <taxon>Bacteria</taxon>
        <taxon>Bacillati</taxon>
        <taxon>Bacillota</taxon>
        <taxon>Clostridia</taxon>
        <taxon>Lachnospirales</taxon>
        <taxon>Cellulosilyticaceae</taxon>
        <taxon>Holtiella</taxon>
    </lineage>
</organism>
<dbReference type="Proteomes" id="UP001169242">
    <property type="component" value="Unassembled WGS sequence"/>
</dbReference>
<accession>A0AA42J2Q2</accession>
<dbReference type="AlphaFoldDB" id="A0AA42J2Q2"/>
<keyword evidence="2" id="KW-1185">Reference proteome</keyword>
<comment type="caution">
    <text evidence="1">The sequence shown here is derived from an EMBL/GenBank/DDBJ whole genome shotgun (WGS) entry which is preliminary data.</text>
</comment>
<evidence type="ECO:0000313" key="1">
    <source>
        <dbReference type="EMBL" id="MDA3734029.1"/>
    </source>
</evidence>
<name>A0AA42J2Q2_9FIRM</name>
<dbReference type="EMBL" id="JAQIFT010000069">
    <property type="protein sequence ID" value="MDA3734029.1"/>
    <property type="molecule type" value="Genomic_DNA"/>
</dbReference>
<dbReference type="RefSeq" id="WP_271013681.1">
    <property type="nucleotide sequence ID" value="NZ_JAQIFT010000069.1"/>
</dbReference>
<gene>
    <name evidence="1" type="ORF">PBV87_21375</name>
</gene>
<proteinExistence type="predicted"/>